<accession>A0A1L7X6A2</accession>
<evidence type="ECO:0000313" key="1">
    <source>
        <dbReference type="EMBL" id="CZR60550.1"/>
    </source>
</evidence>
<name>A0A1L7X6A2_9HELO</name>
<dbReference type="EMBL" id="FJOG01000016">
    <property type="protein sequence ID" value="CZR60550.1"/>
    <property type="molecule type" value="Genomic_DNA"/>
</dbReference>
<dbReference type="STRING" id="576137.A0A1L7X6A2"/>
<keyword evidence="2" id="KW-1185">Reference proteome</keyword>
<sequence>MSYAGVSAVRSLNSTISRVEIDAHLHGIEVFFVSRAPAIELRKAFIILLGAIHEPSEKLPEKITLRTLVQLLVLVKKYEVMESIKPCAEAWILDLWCPGRLNLSTVVQRQTTHELTTQVLPIPGPVLGAMEATRRHSIRELLEAINKMLTAYSSGGVRCTSAFGASSQLNMAEKREAYDSLMLGSLIRSLSRHGLWPLPRHPYIGINLTQLAKIARDLQLMALGFWDVEVDHLCYEREGDIDGLDLSVVRLRIRSPNN</sequence>
<organism evidence="1 2">
    <name type="scientific">Phialocephala subalpina</name>
    <dbReference type="NCBI Taxonomy" id="576137"/>
    <lineage>
        <taxon>Eukaryota</taxon>
        <taxon>Fungi</taxon>
        <taxon>Dikarya</taxon>
        <taxon>Ascomycota</taxon>
        <taxon>Pezizomycotina</taxon>
        <taxon>Leotiomycetes</taxon>
        <taxon>Helotiales</taxon>
        <taxon>Mollisiaceae</taxon>
        <taxon>Phialocephala</taxon>
        <taxon>Phialocephala fortinii species complex</taxon>
    </lineage>
</organism>
<protein>
    <submittedName>
        <fullName evidence="1">Uncharacterized protein</fullName>
    </submittedName>
</protein>
<dbReference type="Proteomes" id="UP000184330">
    <property type="component" value="Unassembled WGS sequence"/>
</dbReference>
<gene>
    <name evidence="1" type="ORF">PAC_10446</name>
</gene>
<dbReference type="AlphaFoldDB" id="A0A1L7X6A2"/>
<reference evidence="1 2" key="1">
    <citation type="submission" date="2016-03" db="EMBL/GenBank/DDBJ databases">
        <authorList>
            <person name="Ploux O."/>
        </authorList>
    </citation>
    <scope>NUCLEOTIDE SEQUENCE [LARGE SCALE GENOMIC DNA]</scope>
    <source>
        <strain evidence="1 2">UAMH 11012</strain>
    </source>
</reference>
<proteinExistence type="predicted"/>
<evidence type="ECO:0000313" key="2">
    <source>
        <dbReference type="Proteomes" id="UP000184330"/>
    </source>
</evidence>
<dbReference type="OrthoDB" id="5326346at2759"/>